<gene>
    <name evidence="1" type="ordered locus">MTR_6g016720</name>
</gene>
<dbReference type="PANTHER" id="PTHR13382">
    <property type="entry name" value="MITOCHONDRIAL ATP SYNTHASE COUPLING FACTOR B"/>
    <property type="match status" value="1"/>
</dbReference>
<proteinExistence type="predicted"/>
<dbReference type="eggNOG" id="KOG1947">
    <property type="taxonomic scope" value="Eukaryota"/>
</dbReference>
<dbReference type="EnsemblPlants" id="KEH25251">
    <property type="protein sequence ID" value="KEH25251"/>
    <property type="gene ID" value="MTR_6g016720"/>
</dbReference>
<dbReference type="PANTHER" id="PTHR13382:SF56">
    <property type="entry name" value="PROTEIN, PUTATIVE-RELATED"/>
    <property type="match status" value="1"/>
</dbReference>
<dbReference type="AlphaFoldDB" id="A0A072U7B2"/>
<reference evidence="2" key="3">
    <citation type="submission" date="2015-04" db="UniProtKB">
        <authorList>
            <consortium name="EnsemblPlants"/>
        </authorList>
    </citation>
    <scope>IDENTIFICATION</scope>
    <source>
        <strain evidence="2">cv. Jemalong A17</strain>
    </source>
</reference>
<accession>A0A072U7B2</accession>
<protein>
    <submittedName>
        <fullName evidence="1">RNI superfamily protein, putative</fullName>
    </submittedName>
</protein>
<evidence type="ECO:0000313" key="2">
    <source>
        <dbReference type="EnsemblPlants" id="KEH25251"/>
    </source>
</evidence>
<dbReference type="SUPFAM" id="SSF52047">
    <property type="entry name" value="RNI-like"/>
    <property type="match status" value="1"/>
</dbReference>
<dbReference type="GO" id="GO:0005737">
    <property type="term" value="C:cytoplasm"/>
    <property type="evidence" value="ECO:0000318"/>
    <property type="project" value="GO_Central"/>
</dbReference>
<reference evidence="1 3" key="2">
    <citation type="journal article" date="2014" name="BMC Genomics">
        <title>An improved genome release (version Mt4.0) for the model legume Medicago truncatula.</title>
        <authorList>
            <person name="Tang H."/>
            <person name="Krishnakumar V."/>
            <person name="Bidwell S."/>
            <person name="Rosen B."/>
            <person name="Chan A."/>
            <person name="Zhou S."/>
            <person name="Gentzbittel L."/>
            <person name="Childs K.L."/>
            <person name="Yandell M."/>
            <person name="Gundlach H."/>
            <person name="Mayer K.F."/>
            <person name="Schwartz D.C."/>
            <person name="Town C.D."/>
        </authorList>
    </citation>
    <scope>GENOME REANNOTATION</scope>
    <source>
        <strain evidence="1">A17</strain>
        <strain evidence="2 3">cv. Jemalong A17</strain>
    </source>
</reference>
<sequence>MIDSFVINNKFIIHDNCLNSLSLVSKQFLSITNRLKLSLCVKDETRPFLPLLLKRFTNLTSVDLRLKYVDLDLDDLLSQIANFPLKLTSLPLPYRHELAQFSLVRNCPSLNEIKMKRTSIGKESVGHSNSLVEFGVYPQLKSLYLDYNTSLSDEIIILFASIFPNLQLLDLTGCQQISEGICQVLQKCCKLKHLDLAYCKKVKLHGMNFEVPKLKQLFIMLLGESVCTVEGLQL</sequence>
<organism evidence="1 3">
    <name type="scientific">Medicago truncatula</name>
    <name type="common">Barrel medic</name>
    <name type="synonym">Medicago tribuloides</name>
    <dbReference type="NCBI Taxonomy" id="3880"/>
    <lineage>
        <taxon>Eukaryota</taxon>
        <taxon>Viridiplantae</taxon>
        <taxon>Streptophyta</taxon>
        <taxon>Embryophyta</taxon>
        <taxon>Tracheophyta</taxon>
        <taxon>Spermatophyta</taxon>
        <taxon>Magnoliopsida</taxon>
        <taxon>eudicotyledons</taxon>
        <taxon>Gunneridae</taxon>
        <taxon>Pentapetalae</taxon>
        <taxon>rosids</taxon>
        <taxon>fabids</taxon>
        <taxon>Fabales</taxon>
        <taxon>Fabaceae</taxon>
        <taxon>Papilionoideae</taxon>
        <taxon>50 kb inversion clade</taxon>
        <taxon>NPAAA clade</taxon>
        <taxon>Hologalegina</taxon>
        <taxon>IRL clade</taxon>
        <taxon>Trifolieae</taxon>
        <taxon>Medicago</taxon>
    </lineage>
</organism>
<dbReference type="EMBL" id="CM001222">
    <property type="protein sequence ID" value="KEH25251.1"/>
    <property type="molecule type" value="Genomic_DNA"/>
</dbReference>
<evidence type="ECO:0000313" key="3">
    <source>
        <dbReference type="Proteomes" id="UP000002051"/>
    </source>
</evidence>
<evidence type="ECO:0000313" key="1">
    <source>
        <dbReference type="EMBL" id="KEH25251.1"/>
    </source>
</evidence>
<dbReference type="HOGENOM" id="CLU_1186542_0_0_1"/>
<dbReference type="Gene3D" id="3.80.10.10">
    <property type="entry name" value="Ribonuclease Inhibitor"/>
    <property type="match status" value="1"/>
</dbReference>
<dbReference type="Proteomes" id="UP000002051">
    <property type="component" value="Chromosome 6"/>
</dbReference>
<keyword evidence="3" id="KW-1185">Reference proteome</keyword>
<dbReference type="InterPro" id="IPR032675">
    <property type="entry name" value="LRR_dom_sf"/>
</dbReference>
<reference evidence="1 3" key="1">
    <citation type="journal article" date="2011" name="Nature">
        <title>The Medicago genome provides insight into the evolution of rhizobial symbioses.</title>
        <authorList>
            <person name="Young N.D."/>
            <person name="Debelle F."/>
            <person name="Oldroyd G.E."/>
            <person name="Geurts R."/>
            <person name="Cannon S.B."/>
            <person name="Udvardi M.K."/>
            <person name="Benedito V.A."/>
            <person name="Mayer K.F."/>
            <person name="Gouzy J."/>
            <person name="Schoof H."/>
            <person name="Van de Peer Y."/>
            <person name="Proost S."/>
            <person name="Cook D.R."/>
            <person name="Meyers B.C."/>
            <person name="Spannagl M."/>
            <person name="Cheung F."/>
            <person name="De Mita S."/>
            <person name="Krishnakumar V."/>
            <person name="Gundlach H."/>
            <person name="Zhou S."/>
            <person name="Mudge J."/>
            <person name="Bharti A.K."/>
            <person name="Murray J.D."/>
            <person name="Naoumkina M.A."/>
            <person name="Rosen B."/>
            <person name="Silverstein K.A."/>
            <person name="Tang H."/>
            <person name="Rombauts S."/>
            <person name="Zhao P.X."/>
            <person name="Zhou P."/>
            <person name="Barbe V."/>
            <person name="Bardou P."/>
            <person name="Bechner M."/>
            <person name="Bellec A."/>
            <person name="Berger A."/>
            <person name="Berges H."/>
            <person name="Bidwell S."/>
            <person name="Bisseling T."/>
            <person name="Choisne N."/>
            <person name="Couloux A."/>
            <person name="Denny R."/>
            <person name="Deshpande S."/>
            <person name="Dai X."/>
            <person name="Doyle J.J."/>
            <person name="Dudez A.M."/>
            <person name="Farmer A.D."/>
            <person name="Fouteau S."/>
            <person name="Franken C."/>
            <person name="Gibelin C."/>
            <person name="Gish J."/>
            <person name="Goldstein S."/>
            <person name="Gonzalez A.J."/>
            <person name="Green P.J."/>
            <person name="Hallab A."/>
            <person name="Hartog M."/>
            <person name="Hua A."/>
            <person name="Humphray S.J."/>
            <person name="Jeong D.H."/>
            <person name="Jing Y."/>
            <person name="Jocker A."/>
            <person name="Kenton S.M."/>
            <person name="Kim D.J."/>
            <person name="Klee K."/>
            <person name="Lai H."/>
            <person name="Lang C."/>
            <person name="Lin S."/>
            <person name="Macmil S.L."/>
            <person name="Magdelenat G."/>
            <person name="Matthews L."/>
            <person name="McCorrison J."/>
            <person name="Monaghan E.L."/>
            <person name="Mun J.H."/>
            <person name="Najar F.Z."/>
            <person name="Nicholson C."/>
            <person name="Noirot C."/>
            <person name="O'Bleness M."/>
            <person name="Paule C.R."/>
            <person name="Poulain J."/>
            <person name="Prion F."/>
            <person name="Qin B."/>
            <person name="Qu C."/>
            <person name="Retzel E.F."/>
            <person name="Riddle C."/>
            <person name="Sallet E."/>
            <person name="Samain S."/>
            <person name="Samson N."/>
            <person name="Sanders I."/>
            <person name="Saurat O."/>
            <person name="Scarpelli C."/>
            <person name="Schiex T."/>
            <person name="Segurens B."/>
            <person name="Severin A.J."/>
            <person name="Sherrier D.J."/>
            <person name="Shi R."/>
            <person name="Sims S."/>
            <person name="Singer S.R."/>
            <person name="Sinharoy S."/>
            <person name="Sterck L."/>
            <person name="Viollet A."/>
            <person name="Wang B.B."/>
            <person name="Wang K."/>
            <person name="Wang M."/>
            <person name="Wang X."/>
            <person name="Warfsmann J."/>
            <person name="Weissenbach J."/>
            <person name="White D.D."/>
            <person name="White J.D."/>
            <person name="Wiley G.B."/>
            <person name="Wincker P."/>
            <person name="Xing Y."/>
            <person name="Yang L."/>
            <person name="Yao Z."/>
            <person name="Ying F."/>
            <person name="Zhai J."/>
            <person name="Zhou L."/>
            <person name="Zuber A."/>
            <person name="Denarie J."/>
            <person name="Dixon R.A."/>
            <person name="May G.D."/>
            <person name="Schwartz D.C."/>
            <person name="Rogers J."/>
            <person name="Quetier F."/>
            <person name="Town C.D."/>
            <person name="Roe B.A."/>
        </authorList>
    </citation>
    <scope>NUCLEOTIDE SEQUENCE [LARGE SCALE GENOMIC DNA]</scope>
    <source>
        <strain evidence="1">A17</strain>
        <strain evidence="2 3">cv. Jemalong A17</strain>
    </source>
</reference>
<name>A0A072U7B2_MEDTR</name>
<dbReference type="InterPro" id="IPR050648">
    <property type="entry name" value="F-box_LRR-repeat"/>
</dbReference>